<dbReference type="Gene3D" id="2.60.40.1760">
    <property type="entry name" value="glycosyl hydrolase (family 31)"/>
    <property type="match status" value="1"/>
</dbReference>
<organism evidence="6 7">
    <name type="scientific">Tenggerimyces flavus</name>
    <dbReference type="NCBI Taxonomy" id="1708749"/>
    <lineage>
        <taxon>Bacteria</taxon>
        <taxon>Bacillati</taxon>
        <taxon>Actinomycetota</taxon>
        <taxon>Actinomycetes</taxon>
        <taxon>Propionibacteriales</taxon>
        <taxon>Nocardioidaceae</taxon>
        <taxon>Tenggerimyces</taxon>
    </lineage>
</organism>
<dbReference type="Pfam" id="PF01055">
    <property type="entry name" value="Glyco_hydro_31_2nd"/>
    <property type="match status" value="1"/>
</dbReference>
<keyword evidence="7" id="KW-1185">Reference proteome</keyword>
<name>A0ABV7YKA5_9ACTN</name>
<dbReference type="SUPFAM" id="SSF51011">
    <property type="entry name" value="Glycosyl hydrolase domain"/>
    <property type="match status" value="1"/>
</dbReference>
<dbReference type="EMBL" id="JBHRZH010000023">
    <property type="protein sequence ID" value="MFC3764145.1"/>
    <property type="molecule type" value="Genomic_DNA"/>
</dbReference>
<dbReference type="InterPro" id="IPR013780">
    <property type="entry name" value="Glyco_hydro_b"/>
</dbReference>
<evidence type="ECO:0000259" key="5">
    <source>
        <dbReference type="Pfam" id="PF21365"/>
    </source>
</evidence>
<evidence type="ECO:0000259" key="4">
    <source>
        <dbReference type="Pfam" id="PF13802"/>
    </source>
</evidence>
<dbReference type="SUPFAM" id="SSF51445">
    <property type="entry name" value="(Trans)glycosidases"/>
    <property type="match status" value="1"/>
</dbReference>
<dbReference type="Gene3D" id="3.20.20.80">
    <property type="entry name" value="Glycosidases"/>
    <property type="match status" value="1"/>
</dbReference>
<protein>
    <submittedName>
        <fullName evidence="6">Glycoside hydrolase family 31 protein</fullName>
    </submittedName>
</protein>
<dbReference type="InterPro" id="IPR048395">
    <property type="entry name" value="Glyco_hydro_31_C"/>
</dbReference>
<gene>
    <name evidence="6" type="ORF">ACFOUW_25145</name>
</gene>
<reference evidence="7" key="1">
    <citation type="journal article" date="2019" name="Int. J. Syst. Evol. Microbiol.">
        <title>The Global Catalogue of Microorganisms (GCM) 10K type strain sequencing project: providing services to taxonomists for standard genome sequencing and annotation.</title>
        <authorList>
            <consortium name="The Broad Institute Genomics Platform"/>
            <consortium name="The Broad Institute Genome Sequencing Center for Infectious Disease"/>
            <person name="Wu L."/>
            <person name="Ma J."/>
        </authorList>
    </citation>
    <scope>NUCLEOTIDE SEQUENCE [LARGE SCALE GENOMIC DNA]</scope>
    <source>
        <strain evidence="7">CGMCC 4.7241</strain>
    </source>
</reference>
<dbReference type="SUPFAM" id="SSF74650">
    <property type="entry name" value="Galactose mutarotase-like"/>
    <property type="match status" value="1"/>
</dbReference>
<keyword evidence="2" id="KW-0326">Glycosidase</keyword>
<proteinExistence type="inferred from homology"/>
<dbReference type="Pfam" id="PF21365">
    <property type="entry name" value="Glyco_hydro_31_3rd"/>
    <property type="match status" value="1"/>
</dbReference>
<evidence type="ECO:0000313" key="6">
    <source>
        <dbReference type="EMBL" id="MFC3764145.1"/>
    </source>
</evidence>
<dbReference type="Gene3D" id="2.60.40.1180">
    <property type="entry name" value="Golgi alpha-mannosidase II"/>
    <property type="match status" value="1"/>
</dbReference>
<accession>A0ABV7YKA5</accession>
<comment type="similarity">
    <text evidence="1 2">Belongs to the glycosyl hydrolase 31 family.</text>
</comment>
<sequence>MDLLADLRRVVTSKQPLTKVPLRSHRPADGVLRLRSSVGQTRSTPQLAFDGEQLVATGTARRELAALGIDVHPVTEGVGWAVTVPLPPEAEVYGGGESFQGPRLRGRTRLCRNAETHGILGRDVAYLNVPFFWSDAGWGLYLHSSGATAADLGATHTDIAAFLVPTNEIDVFVYSGTPEEILRQHQGVTGTSPVPPDWAFGVWMSRCSYLSETHVDAIVDELQAAGCPVDVIHVDAWVSGNVIDDLSCNWTIDRRRFPEGWTKRLRDKGVRTSLWVNPYVTSGTETAELLASRSFLVRTDCGPRATTPDLVSRNLIDFTNPEAVAWWQERVAELVAEGASAIKADFAEEVPADARFADGRDGVELRNEYALLYQQAIREVLSDDAVLFCRSGTAGGQRTPVHWVGDTPATWAGLVSALRASLSMSLSGFSFLGHDVGGFWTPTADPVMRAVFDDIDGYEWSGEDPLPADVEPELFARWAQWGALSPVLRFHGTGRREPTAYPEPWRSVAIEACRLRERLRPYLREAAADGLPMMRPMALAYPEVREGRDADLQYLLGNDVLVAPLLEPGGRRTFWVPPGRWHPLLGGEPVDGPGWTTVTMTATEFPAYEREDVA</sequence>
<dbReference type="CDD" id="cd14752">
    <property type="entry name" value="GH31_N"/>
    <property type="match status" value="1"/>
</dbReference>
<evidence type="ECO:0000313" key="7">
    <source>
        <dbReference type="Proteomes" id="UP001595699"/>
    </source>
</evidence>
<dbReference type="InterPro" id="IPR000322">
    <property type="entry name" value="Glyco_hydro_31_TIM"/>
</dbReference>
<dbReference type="RefSeq" id="WP_205114809.1">
    <property type="nucleotide sequence ID" value="NZ_JAFBCM010000001.1"/>
</dbReference>
<keyword evidence="2 6" id="KW-0378">Hydrolase</keyword>
<feature type="domain" description="Glycoside hydrolase family 31 TIM barrel" evidence="3">
    <location>
        <begin position="193"/>
        <end position="523"/>
    </location>
</feature>
<dbReference type="InterPro" id="IPR011013">
    <property type="entry name" value="Gal_mutarotase_sf_dom"/>
</dbReference>
<dbReference type="Pfam" id="PF13802">
    <property type="entry name" value="Gal_mutarotas_2"/>
    <property type="match status" value="1"/>
</dbReference>
<feature type="domain" description="Glycosyl hydrolase family 31 C-terminal" evidence="5">
    <location>
        <begin position="530"/>
        <end position="611"/>
    </location>
</feature>
<dbReference type="InterPro" id="IPR025887">
    <property type="entry name" value="Glyco_hydro_31_N_dom"/>
</dbReference>
<feature type="domain" description="Glycoside hydrolase family 31 N-terminal" evidence="4">
    <location>
        <begin position="81"/>
        <end position="151"/>
    </location>
</feature>
<dbReference type="Proteomes" id="UP001595699">
    <property type="component" value="Unassembled WGS sequence"/>
</dbReference>
<evidence type="ECO:0000256" key="1">
    <source>
        <dbReference type="ARBA" id="ARBA00007806"/>
    </source>
</evidence>
<dbReference type="InterPro" id="IPR051816">
    <property type="entry name" value="Glycosyl_Hydrolase_31"/>
</dbReference>
<dbReference type="PANTHER" id="PTHR43863">
    <property type="entry name" value="HYDROLASE, PUTATIVE (AFU_ORTHOLOGUE AFUA_1G03140)-RELATED"/>
    <property type="match status" value="1"/>
</dbReference>
<dbReference type="GO" id="GO:0016787">
    <property type="term" value="F:hydrolase activity"/>
    <property type="evidence" value="ECO:0007669"/>
    <property type="project" value="UniProtKB-KW"/>
</dbReference>
<comment type="caution">
    <text evidence="6">The sequence shown here is derived from an EMBL/GenBank/DDBJ whole genome shotgun (WGS) entry which is preliminary data.</text>
</comment>
<evidence type="ECO:0000259" key="3">
    <source>
        <dbReference type="Pfam" id="PF01055"/>
    </source>
</evidence>
<dbReference type="InterPro" id="IPR017853">
    <property type="entry name" value="GH"/>
</dbReference>
<dbReference type="PANTHER" id="PTHR43863:SF2">
    <property type="entry name" value="MALTASE-GLUCOAMYLASE"/>
    <property type="match status" value="1"/>
</dbReference>
<evidence type="ECO:0000256" key="2">
    <source>
        <dbReference type="RuleBase" id="RU361185"/>
    </source>
</evidence>